<organism evidence="2 3">
    <name type="scientific">Lentinula boryana</name>
    <dbReference type="NCBI Taxonomy" id="40481"/>
    <lineage>
        <taxon>Eukaryota</taxon>
        <taxon>Fungi</taxon>
        <taxon>Dikarya</taxon>
        <taxon>Basidiomycota</taxon>
        <taxon>Agaricomycotina</taxon>
        <taxon>Agaricomycetes</taxon>
        <taxon>Agaricomycetidae</taxon>
        <taxon>Agaricales</taxon>
        <taxon>Marasmiineae</taxon>
        <taxon>Omphalotaceae</taxon>
        <taxon>Lentinula</taxon>
    </lineage>
</organism>
<feature type="compositionally biased region" description="Basic and acidic residues" evidence="1">
    <location>
        <begin position="64"/>
        <end position="88"/>
    </location>
</feature>
<feature type="compositionally biased region" description="Basic and acidic residues" evidence="1">
    <location>
        <begin position="101"/>
        <end position="127"/>
    </location>
</feature>
<feature type="region of interest" description="Disordered" evidence="1">
    <location>
        <begin position="244"/>
        <end position="297"/>
    </location>
</feature>
<feature type="compositionally biased region" description="Basic and acidic residues" evidence="1">
    <location>
        <begin position="253"/>
        <end position="271"/>
    </location>
</feature>
<feature type="compositionally biased region" description="Acidic residues" evidence="1">
    <location>
        <begin position="272"/>
        <end position="288"/>
    </location>
</feature>
<evidence type="ECO:0000313" key="3">
    <source>
        <dbReference type="Proteomes" id="UP001163828"/>
    </source>
</evidence>
<comment type="caution">
    <text evidence="2">The sequence shown here is derived from an EMBL/GenBank/DDBJ whole genome shotgun (WGS) entry which is preliminary data.</text>
</comment>
<evidence type="ECO:0000313" key="2">
    <source>
        <dbReference type="EMBL" id="KAJ3991702.1"/>
    </source>
</evidence>
<keyword evidence="3" id="KW-1185">Reference proteome</keyword>
<feature type="region of interest" description="Disordered" evidence="1">
    <location>
        <begin position="64"/>
        <end position="135"/>
    </location>
</feature>
<feature type="compositionally biased region" description="Polar residues" evidence="1">
    <location>
        <begin position="188"/>
        <end position="197"/>
    </location>
</feature>
<proteinExistence type="predicted"/>
<reference evidence="2" key="1">
    <citation type="submission" date="2022-08" db="EMBL/GenBank/DDBJ databases">
        <authorList>
            <consortium name="DOE Joint Genome Institute"/>
            <person name="Min B."/>
            <person name="Riley R."/>
            <person name="Sierra-Patev S."/>
            <person name="Naranjo-Ortiz M."/>
            <person name="Looney B."/>
            <person name="Konkel Z."/>
            <person name="Slot J.C."/>
            <person name="Sakamoto Y."/>
            <person name="Steenwyk J.L."/>
            <person name="Rokas A."/>
            <person name="Carro J."/>
            <person name="Camarero S."/>
            <person name="Ferreira P."/>
            <person name="Molpeceres G."/>
            <person name="Ruiz-Duenas F.J."/>
            <person name="Serrano A."/>
            <person name="Henrissat B."/>
            <person name="Drula E."/>
            <person name="Hughes K.W."/>
            <person name="Mata J.L."/>
            <person name="Ishikawa N.K."/>
            <person name="Vargas-Isla R."/>
            <person name="Ushijima S."/>
            <person name="Smith C.A."/>
            <person name="Ahrendt S."/>
            <person name="Andreopoulos W."/>
            <person name="He G."/>
            <person name="Labutti K."/>
            <person name="Lipzen A."/>
            <person name="Ng V."/>
            <person name="Sandor L."/>
            <person name="Barry K."/>
            <person name="Martinez A.T."/>
            <person name="Xiao Y."/>
            <person name="Gibbons J.G."/>
            <person name="Terashima K."/>
            <person name="Hibbett D.S."/>
            <person name="Grigoriev I.V."/>
        </authorList>
    </citation>
    <scope>NUCLEOTIDE SEQUENCE</scope>
    <source>
        <strain evidence="2">TFB10827</strain>
    </source>
</reference>
<gene>
    <name evidence="2" type="ORF">F5050DRAFT_1715872</name>
</gene>
<sequence length="383" mass="43984">MNPRGGDCEAGGRRQNLWRRWSGWRKRQHGRKKKNVWLKQNELRRKNEKLAEARRLNDERLAEEKRVAEEQKRRQEEQAEVRRKKELAEAAVAEAEDEQEHNDAYKKLVEENRNEKEKAARELEKQRKQTAKSHCGVNVEITKTFKSKAVISDDSDKEGEDRSTESAPKGVKRKWTIKMIAKGDDNSDPNGESNHNAGHSPRNDKPKLAWSVINSASDVAGLGIMPHGGCEENGLSWMMRSMKDPPRALGRGVQRERRELKAIEGNEKDEEKVEDEDEDGEGEDDEEEKEKMLRSCELRNRGNSRDRIAEIDGDVRGSFPRRWEERLVDMRKNKGMDIKGIVQIGFRSGEIMGDSLTELYSANAGIGLWDRGLTAIHIHITEE</sequence>
<dbReference type="Proteomes" id="UP001163828">
    <property type="component" value="Unassembled WGS sequence"/>
</dbReference>
<dbReference type="EMBL" id="MU790968">
    <property type="protein sequence ID" value="KAJ3991702.1"/>
    <property type="molecule type" value="Genomic_DNA"/>
</dbReference>
<protein>
    <submittedName>
        <fullName evidence="2">Uncharacterized protein</fullName>
    </submittedName>
</protein>
<feature type="region of interest" description="Disordered" evidence="1">
    <location>
        <begin position="151"/>
        <end position="206"/>
    </location>
</feature>
<evidence type="ECO:0000256" key="1">
    <source>
        <dbReference type="SAM" id="MobiDB-lite"/>
    </source>
</evidence>
<accession>A0ABQ8PZA1</accession>
<name>A0ABQ8PZA1_9AGAR</name>